<keyword evidence="2" id="KW-1185">Reference proteome</keyword>
<protein>
    <submittedName>
        <fullName evidence="3">Uncharacterized protein LOC116289967</fullName>
    </submittedName>
</protein>
<evidence type="ECO:0000313" key="2">
    <source>
        <dbReference type="Proteomes" id="UP000515163"/>
    </source>
</evidence>
<dbReference type="OrthoDB" id="2142729at2759"/>
<name>A0A6P8HJD0_ACTTE</name>
<dbReference type="InParanoid" id="A0A6P8HJD0"/>
<gene>
    <name evidence="3" type="primary">LOC116289967</name>
</gene>
<dbReference type="AlphaFoldDB" id="A0A6P8HJD0"/>
<evidence type="ECO:0000313" key="3">
    <source>
        <dbReference type="RefSeq" id="XP_031552787.1"/>
    </source>
</evidence>
<organism evidence="2 3">
    <name type="scientific">Actinia tenebrosa</name>
    <name type="common">Australian red waratah sea anemone</name>
    <dbReference type="NCBI Taxonomy" id="6105"/>
    <lineage>
        <taxon>Eukaryota</taxon>
        <taxon>Metazoa</taxon>
        <taxon>Cnidaria</taxon>
        <taxon>Anthozoa</taxon>
        <taxon>Hexacorallia</taxon>
        <taxon>Actiniaria</taxon>
        <taxon>Actiniidae</taxon>
        <taxon>Actinia</taxon>
    </lineage>
</organism>
<proteinExistence type="predicted"/>
<reference evidence="3" key="1">
    <citation type="submission" date="2025-08" db="UniProtKB">
        <authorList>
            <consortium name="RefSeq"/>
        </authorList>
    </citation>
    <scope>IDENTIFICATION</scope>
    <source>
        <tissue evidence="3">Tentacle</tissue>
    </source>
</reference>
<keyword evidence="1" id="KW-0175">Coiled coil</keyword>
<dbReference type="GeneID" id="116289967"/>
<accession>A0A6P8HJD0</accession>
<sequence length="839" mass="97181">MDSSRRVLSSRSPATKYEVMLLEDITSRTVGPCEERIALCFNVFDEVLPHLGVYRKIISILREELYTAVYSLDYTTLPPKKGLNKTPVVQRLPFFVLVNRLYAERDKMAKILQEEIKKLQKDVEEKEKTLEKNSAHIEEFKQRVKTLEDEVFHLRMDLENCTLEKMKLEANLDQERRSHEASKARYEKRLTSLREQLVKSEDMVKMLRKYKDGYDDLEEAFNDSSVFVKRPHNPAPLTKKSQVIQEIASAKLLEEQLLTVQNSIIEEFDTFIEKNKSDPCNEPAGLRKCSSKGTRWDEETEDMKKFLKLQQETEERFKKSIADIENELQLIEIQRSTLEDRLEHLEEEKGEEKKRERKGAAKTIKDDDEIDFVKIMSTPGHADPFIPHERIMSKYAAMMYYSCNHGKNFHEFKDAKFCPSCGETTLLCPHKVGEEKLVSLPHNCTHIKIKRPVVHILKDEKAESSLPGTPDSMRTMSAGTITPSYGEEYVVKTQQHLTTSYKRLWDDLAARTSIKRRIPRPLDKERVLSIICQFYATLLWQDDFAMEDEQIVSVLETLNAFFQERYIIPDVAYLAMHDFLSGVVQYAQENQSIQLFAQAMCGNLDPVVIRYALLMNEIIDLVDWGSVDDFRILAQIVYPFMHEEDLEQFTMGYTSFSENKISKELVSEYLLYIILKYREPCFQDSEVKLLQHPGNTPGFMTDIEFTEAIDNICPLASERLRRRLFAESLEHMQDADDAVNIMRLSQITGYLTLVQISPVVKDHIAQRVEEARGKTEEDQNDPKEVVGNIKKQLLMEDAKSKAAATGKKILTIEYVRAVAAQNSKRVTARQIKRVEGYSY</sequence>
<feature type="coiled-coil region" evidence="1">
    <location>
        <begin position="102"/>
        <end position="203"/>
    </location>
</feature>
<dbReference type="RefSeq" id="XP_031552787.1">
    <property type="nucleotide sequence ID" value="XM_031696927.1"/>
</dbReference>
<evidence type="ECO:0000256" key="1">
    <source>
        <dbReference type="SAM" id="Coils"/>
    </source>
</evidence>
<dbReference type="KEGG" id="aten:116289967"/>
<feature type="coiled-coil region" evidence="1">
    <location>
        <begin position="307"/>
        <end position="355"/>
    </location>
</feature>
<dbReference type="Proteomes" id="UP000515163">
    <property type="component" value="Unplaced"/>
</dbReference>